<dbReference type="InterPro" id="IPR018289">
    <property type="entry name" value="MULE_transposase_dom"/>
</dbReference>
<gene>
    <name evidence="2" type="primary">AlNc14C517G12024</name>
    <name evidence="2" type="ORF">ALNC14_135180</name>
</gene>
<reference evidence="2" key="2">
    <citation type="submission" date="2011-02" db="EMBL/GenBank/DDBJ databases">
        <authorList>
            <person name="MacLean D."/>
        </authorList>
    </citation>
    <scope>NUCLEOTIDE SEQUENCE</scope>
</reference>
<proteinExistence type="predicted"/>
<organism evidence="2">
    <name type="scientific">Albugo laibachii Nc14</name>
    <dbReference type="NCBI Taxonomy" id="890382"/>
    <lineage>
        <taxon>Eukaryota</taxon>
        <taxon>Sar</taxon>
        <taxon>Stramenopiles</taxon>
        <taxon>Oomycota</taxon>
        <taxon>Peronosporomycetes</taxon>
        <taxon>Albuginales</taxon>
        <taxon>Albuginaceae</taxon>
        <taxon>Albugo</taxon>
    </lineage>
</organism>
<dbReference type="EMBL" id="FR824551">
    <property type="protein sequence ID" value="CCA27374.1"/>
    <property type="molecule type" value="Genomic_DNA"/>
</dbReference>
<dbReference type="HOGENOM" id="CLU_2031007_0_0_1"/>
<accession>F0X0T0</accession>
<dbReference type="PANTHER" id="PTHR47718:SF3">
    <property type="entry name" value="PROTEIN FAR1-RELATED SEQUENCE 5-LIKE"/>
    <property type="match status" value="1"/>
</dbReference>
<evidence type="ECO:0000259" key="1">
    <source>
        <dbReference type="Pfam" id="PF10551"/>
    </source>
</evidence>
<dbReference type="AlphaFoldDB" id="F0X0T0"/>
<dbReference type="Pfam" id="PF10551">
    <property type="entry name" value="MULE"/>
    <property type="match status" value="1"/>
</dbReference>
<reference evidence="2" key="1">
    <citation type="journal article" date="2011" name="PLoS Biol.">
        <title>Gene gain and loss during evolution of obligate parasitism in the white rust pathogen of Arabidopsis thaliana.</title>
        <authorList>
            <person name="Kemen E."/>
            <person name="Gardiner A."/>
            <person name="Schultz-Larsen T."/>
            <person name="Kemen A.C."/>
            <person name="Balmuth A.L."/>
            <person name="Robert-Seilaniantz A."/>
            <person name="Bailey K."/>
            <person name="Holub E."/>
            <person name="Studholme D.J."/>
            <person name="Maclean D."/>
            <person name="Jones J.D."/>
        </authorList>
    </citation>
    <scope>NUCLEOTIDE SEQUENCE</scope>
</reference>
<sequence>MLMHALFDDLQAKNYCFDIRHDAKGQICSLMFANPESIALAVEFCDVVLIDCTYKTNKSKMPMLNCVGITPFGKPFLICTAFMPREEENNYVWALTALKSVLERRRNEENPRCWSATTIRLF</sequence>
<name>F0X0T0_9STRA</name>
<evidence type="ECO:0000313" key="2">
    <source>
        <dbReference type="EMBL" id="CCA27374.1"/>
    </source>
</evidence>
<protein>
    <submittedName>
        <fullName evidence="2">Uncharacterized protein AlNc14C517G12024</fullName>
    </submittedName>
</protein>
<feature type="domain" description="MULE transposase" evidence="1">
    <location>
        <begin position="47"/>
        <end position="113"/>
    </location>
</feature>
<dbReference type="PANTHER" id="PTHR47718">
    <property type="entry name" value="OS01G0519700 PROTEIN"/>
    <property type="match status" value="1"/>
</dbReference>